<dbReference type="PANTHER" id="PTHR24171">
    <property type="entry name" value="ANKYRIN REPEAT DOMAIN-CONTAINING PROTEIN 39-RELATED"/>
    <property type="match status" value="1"/>
</dbReference>
<dbReference type="InterPro" id="IPR002110">
    <property type="entry name" value="Ankyrin_rpt"/>
</dbReference>
<gene>
    <name evidence="4" type="ORF">EJK80_06920</name>
</gene>
<dbReference type="PROSITE" id="PS50088">
    <property type="entry name" value="ANK_REPEAT"/>
    <property type="match status" value="1"/>
</dbReference>
<evidence type="ECO:0000256" key="3">
    <source>
        <dbReference type="PROSITE-ProRule" id="PRU00023"/>
    </source>
</evidence>
<protein>
    <submittedName>
        <fullName evidence="4">Ankyrin repeat domain-containing protein</fullName>
    </submittedName>
</protein>
<dbReference type="InterPro" id="IPR036770">
    <property type="entry name" value="Ankyrin_rpt-contain_sf"/>
</dbReference>
<accession>A0A540R723</accession>
<dbReference type="RefSeq" id="WP_141628939.1">
    <property type="nucleotide sequence ID" value="NZ_JANIKL010000013.1"/>
</dbReference>
<proteinExistence type="predicted"/>
<dbReference type="AlphaFoldDB" id="A0A540R723"/>
<dbReference type="SMART" id="SM00248">
    <property type="entry name" value="ANK"/>
    <property type="match status" value="2"/>
</dbReference>
<dbReference type="Gene3D" id="1.25.40.20">
    <property type="entry name" value="Ankyrin repeat-containing domain"/>
    <property type="match status" value="1"/>
</dbReference>
<dbReference type="Pfam" id="PF12796">
    <property type="entry name" value="Ank_2"/>
    <property type="match status" value="1"/>
</dbReference>
<dbReference type="EMBL" id="VHIR01000008">
    <property type="protein sequence ID" value="TQE43545.1"/>
    <property type="molecule type" value="Genomic_DNA"/>
</dbReference>
<evidence type="ECO:0000313" key="4">
    <source>
        <dbReference type="EMBL" id="TQE43545.1"/>
    </source>
</evidence>
<dbReference type="SUPFAM" id="SSF48403">
    <property type="entry name" value="Ankyrin repeat"/>
    <property type="match status" value="1"/>
</dbReference>
<dbReference type="STRING" id="1686286.GCA_900092335_02489"/>
<sequence>MARHGDPTLIEYVKQGVNIDLVNQDGQSFLMLASYNGQLELTRALLEAGANPNLLNDRGQSPLAGVIFKKEDAIIDLLVEHGADPLAGQPTAVDTARMFGRDDLVERFAQ</sequence>
<keyword evidence="1" id="KW-0677">Repeat</keyword>
<evidence type="ECO:0000313" key="5">
    <source>
        <dbReference type="Proteomes" id="UP000318080"/>
    </source>
</evidence>
<evidence type="ECO:0000256" key="2">
    <source>
        <dbReference type="ARBA" id="ARBA00023043"/>
    </source>
</evidence>
<keyword evidence="5" id="KW-1185">Reference proteome</keyword>
<keyword evidence="2 3" id="KW-0040">ANK repeat</keyword>
<name>A0A540R723_9CORY</name>
<dbReference type="PROSITE" id="PS50297">
    <property type="entry name" value="ANK_REP_REGION"/>
    <property type="match status" value="1"/>
</dbReference>
<comment type="caution">
    <text evidence="4">The sequence shown here is derived from an EMBL/GenBank/DDBJ whole genome shotgun (WGS) entry which is preliminary data.</text>
</comment>
<dbReference type="PANTHER" id="PTHR24171:SF9">
    <property type="entry name" value="ANKYRIN REPEAT DOMAIN-CONTAINING PROTEIN 39"/>
    <property type="match status" value="1"/>
</dbReference>
<dbReference type="Proteomes" id="UP000318080">
    <property type="component" value="Unassembled WGS sequence"/>
</dbReference>
<reference evidence="4 5" key="1">
    <citation type="submission" date="2019-06" db="EMBL/GenBank/DDBJ databases">
        <title>Draft genome of C. phoceense Strain 272.</title>
        <authorList>
            <person name="Pacheco L.G.C."/>
            <person name="Barberis C.M."/>
            <person name="Almuzara M.N."/>
            <person name="Traglia G.M."/>
            <person name="Santos C.S."/>
            <person name="Rocha D.J.P.G."/>
            <person name="Aguiar E.R.G.R."/>
            <person name="Vay C.A."/>
        </authorList>
    </citation>
    <scope>NUCLEOTIDE SEQUENCE [LARGE SCALE GENOMIC DNA]</scope>
    <source>
        <strain evidence="4 5">272</strain>
    </source>
</reference>
<organism evidence="4 5">
    <name type="scientific">Corynebacterium phoceense</name>
    <dbReference type="NCBI Taxonomy" id="1686286"/>
    <lineage>
        <taxon>Bacteria</taxon>
        <taxon>Bacillati</taxon>
        <taxon>Actinomycetota</taxon>
        <taxon>Actinomycetes</taxon>
        <taxon>Mycobacteriales</taxon>
        <taxon>Corynebacteriaceae</taxon>
        <taxon>Corynebacterium</taxon>
    </lineage>
</organism>
<feature type="repeat" description="ANK" evidence="3">
    <location>
        <begin position="25"/>
        <end position="57"/>
    </location>
</feature>
<evidence type="ECO:0000256" key="1">
    <source>
        <dbReference type="ARBA" id="ARBA00022737"/>
    </source>
</evidence>